<dbReference type="VEuPathDB" id="ToxoDB:ETH2_1427900"/>
<evidence type="ECO:0000313" key="3">
    <source>
        <dbReference type="Proteomes" id="UP000030747"/>
    </source>
</evidence>
<dbReference type="OrthoDB" id="346109at2759"/>
<dbReference type="VEuPathDB" id="ToxoDB:ETH_00026875"/>
<evidence type="ECO:0000313" key="2">
    <source>
        <dbReference type="EMBL" id="CDJ37693.1"/>
    </source>
</evidence>
<feature type="compositionally biased region" description="Low complexity" evidence="1">
    <location>
        <begin position="361"/>
        <end position="376"/>
    </location>
</feature>
<feature type="compositionally biased region" description="Low complexity" evidence="1">
    <location>
        <begin position="55"/>
        <end position="96"/>
    </location>
</feature>
<dbReference type="AlphaFoldDB" id="U6KQH8"/>
<name>U6KQH8_EIMTE</name>
<dbReference type="RefSeq" id="XP_013228531.1">
    <property type="nucleotide sequence ID" value="XM_013373077.1"/>
</dbReference>
<evidence type="ECO:0000256" key="1">
    <source>
        <dbReference type="SAM" id="MobiDB-lite"/>
    </source>
</evidence>
<feature type="compositionally biased region" description="Polar residues" evidence="1">
    <location>
        <begin position="417"/>
        <end position="428"/>
    </location>
</feature>
<gene>
    <name evidence="2" type="ORF">ETH_00026875</name>
</gene>
<keyword evidence="3" id="KW-1185">Reference proteome</keyword>
<dbReference type="Proteomes" id="UP000030747">
    <property type="component" value="Unassembled WGS sequence"/>
</dbReference>
<feature type="region of interest" description="Disordered" evidence="1">
    <location>
        <begin position="359"/>
        <end position="457"/>
    </location>
</feature>
<dbReference type="OMA" id="PRHANCI"/>
<organism evidence="2 3">
    <name type="scientific">Eimeria tenella</name>
    <name type="common">Coccidian parasite</name>
    <dbReference type="NCBI Taxonomy" id="5802"/>
    <lineage>
        <taxon>Eukaryota</taxon>
        <taxon>Sar</taxon>
        <taxon>Alveolata</taxon>
        <taxon>Apicomplexa</taxon>
        <taxon>Conoidasida</taxon>
        <taxon>Coccidia</taxon>
        <taxon>Eucoccidiorida</taxon>
        <taxon>Eimeriorina</taxon>
        <taxon>Eimeriidae</taxon>
        <taxon>Eimeria</taxon>
    </lineage>
</organism>
<proteinExistence type="predicted"/>
<protein>
    <submittedName>
        <fullName evidence="2">Uncharacterized protein</fullName>
    </submittedName>
</protein>
<reference evidence="2" key="2">
    <citation type="submission" date="2013-10" db="EMBL/GenBank/DDBJ databases">
        <authorList>
            <person name="Aslett M."/>
        </authorList>
    </citation>
    <scope>NUCLEOTIDE SEQUENCE [LARGE SCALE GENOMIC DNA]</scope>
    <source>
        <strain evidence="2">Houghton</strain>
    </source>
</reference>
<dbReference type="EMBL" id="HG673774">
    <property type="protein sequence ID" value="CDJ37693.1"/>
    <property type="molecule type" value="Genomic_DNA"/>
</dbReference>
<dbReference type="GeneID" id="25254471"/>
<reference evidence="2" key="1">
    <citation type="submission" date="2013-10" db="EMBL/GenBank/DDBJ databases">
        <title>Genomic analysis of the causative agents of coccidiosis in chickens.</title>
        <authorList>
            <person name="Reid A.J."/>
            <person name="Blake D."/>
            <person name="Billington K."/>
            <person name="Browne H."/>
            <person name="Dunn M."/>
            <person name="Hung S."/>
            <person name="Kawahara F."/>
            <person name="Miranda-Saavedra D."/>
            <person name="Mourier T."/>
            <person name="Nagra H."/>
            <person name="Otto T.D."/>
            <person name="Rawlings N."/>
            <person name="Sanchez A."/>
            <person name="Sanders M."/>
            <person name="Subramaniam C."/>
            <person name="Tay Y."/>
            <person name="Dear P."/>
            <person name="Doerig C."/>
            <person name="Gruber A."/>
            <person name="Parkinson J."/>
            <person name="Shirley M."/>
            <person name="Wan K.L."/>
            <person name="Berriman M."/>
            <person name="Tomley F."/>
            <person name="Pain A."/>
        </authorList>
    </citation>
    <scope>NUCLEOTIDE SEQUENCE [LARGE SCALE GENOMIC DNA]</scope>
    <source>
        <strain evidence="2">Houghton</strain>
    </source>
</reference>
<accession>U6KQH8</accession>
<feature type="region of interest" description="Disordered" evidence="1">
    <location>
        <begin position="1"/>
        <end position="108"/>
    </location>
</feature>
<sequence length="510" mass="54658">MKLTDGLPPSQMGVLGLSAMPKTPPKPVPSRNMPDYGLSLDSRAGVGLRRGCGSAGSSTVSSSASAPGGRGCTTGRSSSSGTPSSRSTVARRVSTPAPRPQLNLGGLLGTNSFHTEYREQMSPSWWLGAAACSSSWLQLSPPPEVMELVEKKKLTEQFKTVEGLIDRADYLGALRLQADRRNVLHFLALDEQEMQAYLWQPRFPRIVDLRNRTGEAQARPPPRHANCIVNPMNLWLKFLTLSPPLYSTQAPLPAVSPKTPQTGEGMGGDHGFSLFQKPELPYEYCFGTSGEQFLPILFEDSGGVAECVPPDELLMFEEDALREVASHIESKLAHALSCMVLSATARKKAAALIRKVPQEATQFSATSSTSTPSLGSPQDGPPTEEKQRRMGSPTVPGDRRSGSKRRRSSVAARIGSLASSPVKQARSSPTHKAHGATAVTEDAVEGSPLPVAFGSKGPAEVTRADVPAAAQTATENEIVTIELEDLFNTYGACPSLLKHQNCFQRARDTS</sequence>